<dbReference type="Gene3D" id="3.30.420.10">
    <property type="entry name" value="Ribonuclease H-like superfamily/Ribonuclease H"/>
    <property type="match status" value="1"/>
</dbReference>
<reference evidence="4" key="2">
    <citation type="journal article" date="2023" name="IMA Fungus">
        <title>Comparative genomic study of the Penicillium genus elucidates a diverse pangenome and 15 lateral gene transfer events.</title>
        <authorList>
            <person name="Petersen C."/>
            <person name="Sorensen T."/>
            <person name="Nielsen M.R."/>
            <person name="Sondergaard T.E."/>
            <person name="Sorensen J.L."/>
            <person name="Fitzpatrick D.A."/>
            <person name="Frisvad J.C."/>
            <person name="Nielsen K.L."/>
        </authorList>
    </citation>
    <scope>NUCLEOTIDE SEQUENCE</scope>
    <source>
        <strain evidence="4">IBT 34128</strain>
    </source>
</reference>
<dbReference type="PROSITE" id="PS50878">
    <property type="entry name" value="RT_POL"/>
    <property type="match status" value="1"/>
</dbReference>
<name>A0A9W9KMP6_9EURO</name>
<dbReference type="OrthoDB" id="4368687at2759"/>
<dbReference type="RefSeq" id="XP_056515349.1">
    <property type="nucleotide sequence ID" value="XM_056652082.1"/>
</dbReference>
<reference evidence="4" key="1">
    <citation type="submission" date="2022-11" db="EMBL/GenBank/DDBJ databases">
        <authorList>
            <person name="Petersen C."/>
        </authorList>
    </citation>
    <scope>NUCLEOTIDE SEQUENCE</scope>
    <source>
        <strain evidence="4">IBT 34128</strain>
    </source>
</reference>
<sequence>MKEFQILQYNVHKSWQVMASFLRDRKVLEASVIAIQEPWKNELQHTTHQPATAAFQLLYPPKEPVNTFNPDQRDQDNDPGPRQPGVCLFVSRNLDPATWSCRLISQDYQLLKLRMAGRDRDWRDLFIHNIYNRPGSNTLEQLRQELSRHPHGEHVVLGDMNAHHPRWGGAGTNADPEAIQLIDIINKWGLDLLTEEGRPTWTRNEQSSVIDLTLATPRLANRLIQCQRADDIEHASDHFPIRTVLDLETSTVTQQKRRNWKATDDAKLFQRIERSLQAEDLSQAGPQQIEEKCQELMQNIQLAVEDSTPWARPSEWSNPDFDEECKAAVKEVRRLRRRHTSTQDPYDWMCYSEARNKKTRLIKKTLSRAHRRRVQQVIEDGPQGMWRLAKWARNRDGAYGKGITPSLKIQQPQAIDALAETIDQKAEAFRAAFFPQPPTANLSDTTSFTYPEPIGFPPLTAHEVQDAVRGAKAGKAPGEDGLPNSLWHKLIEAPVILETMVQLFDACIRTGYNPTHFQRSITVVLRKQGKTDYQLAKSYRPVALISYAVETENLLPRTHLGGRKGISTDHAIHMILDRTKTAWGKGKPVVSLLMLDVSGAYNVSHERLLHNLKKRRLGHFVPWVKSFLMNRSTRIRMPEGISDRIPTPTGIPQGSPISPILYLIYNADLIENCGTGITSNGWVDDICSMSKGDSERETTRKLKEACRKADQWAEKHASVFDPKKYALIHFVNAKEVDQQHTPLRLREHTVPATKTAERYLGYWLDPGLDFGIHREKAVTKAGISLRALRSLAGSTWGASLHAMRKIYQAVIIPQMLFGVSAWYQPMLVSKSKAQAICRPFVAVQKQAACLISGAFRTTAAEALNAEPHLSPISIHMNRLVKETALRLRTGPLFAVPPTMLRRRPADERSWAGWSPMEAQAWKTGGCLTALPGNLASVWESRKAFVLAPWQTPPEVIIEDREKAIESHEQIMLKVSKERPLMIYTDGSGIEGRMGAAVVVDLEDHVAHSQMGDDNTTTVYAAELRAIEMALESVIDSTEPWAAQAKNGLAIFADSQAALKALRRPRMPSGQIYLIGCLDLIRQLVERGIQTELRWIPAHQEVLGNETVDQHAKDAAQKPDNPQNPPNRYIRLAAATKRRFRQEAKFEWERAWASEKTSRPTRRLIETPSKKTLEYWSGLRKATASILMQLRTGRIGLGAYLARINRRDSARCDCDLGNQTVAHVLLECPLHIEERVRMRNALSGQGISFRRDDLLTRPEAREIVADFMVETGILTQFLGTDTAALGMEAVEEKS</sequence>
<dbReference type="InterPro" id="IPR005135">
    <property type="entry name" value="Endo/exonuclease/phosphatase"/>
</dbReference>
<organism evidence="4 5">
    <name type="scientific">Penicillium alfredii</name>
    <dbReference type="NCBI Taxonomy" id="1506179"/>
    <lineage>
        <taxon>Eukaryota</taxon>
        <taxon>Fungi</taxon>
        <taxon>Dikarya</taxon>
        <taxon>Ascomycota</taxon>
        <taxon>Pezizomycotina</taxon>
        <taxon>Eurotiomycetes</taxon>
        <taxon>Eurotiomycetidae</taxon>
        <taxon>Eurotiales</taxon>
        <taxon>Aspergillaceae</taxon>
        <taxon>Penicillium</taxon>
    </lineage>
</organism>
<dbReference type="PROSITE" id="PS50879">
    <property type="entry name" value="RNASE_H_1"/>
    <property type="match status" value="1"/>
</dbReference>
<evidence type="ECO:0000259" key="3">
    <source>
        <dbReference type="PROSITE" id="PS50879"/>
    </source>
</evidence>
<dbReference type="GeneID" id="81391250"/>
<evidence type="ECO:0000313" key="5">
    <source>
        <dbReference type="Proteomes" id="UP001141434"/>
    </source>
</evidence>
<dbReference type="InterPro" id="IPR036691">
    <property type="entry name" value="Endo/exonu/phosph_ase_sf"/>
</dbReference>
<dbReference type="InterPro" id="IPR012337">
    <property type="entry name" value="RNaseH-like_sf"/>
</dbReference>
<keyword evidence="4" id="KW-0548">Nucleotidyltransferase</keyword>
<feature type="domain" description="Reverse transcriptase" evidence="2">
    <location>
        <begin position="506"/>
        <end position="764"/>
    </location>
</feature>
<dbReference type="PANTHER" id="PTHR33481:SF1">
    <property type="entry name" value="ENDONUCLEASE_EXONUCLEASE_PHOSPHATASE DOMAIN-CONTAINING PROTEIN-RELATED"/>
    <property type="match status" value="1"/>
</dbReference>
<dbReference type="Pfam" id="PF14529">
    <property type="entry name" value="Exo_endo_phos_2"/>
    <property type="match status" value="1"/>
</dbReference>
<dbReference type="GO" id="GO:0003676">
    <property type="term" value="F:nucleic acid binding"/>
    <property type="evidence" value="ECO:0007669"/>
    <property type="project" value="InterPro"/>
</dbReference>
<evidence type="ECO:0000313" key="4">
    <source>
        <dbReference type="EMBL" id="KAJ5111870.1"/>
    </source>
</evidence>
<dbReference type="InterPro" id="IPR043502">
    <property type="entry name" value="DNA/RNA_pol_sf"/>
</dbReference>
<evidence type="ECO:0000259" key="2">
    <source>
        <dbReference type="PROSITE" id="PS50878"/>
    </source>
</evidence>
<dbReference type="InterPro" id="IPR000477">
    <property type="entry name" value="RT_dom"/>
</dbReference>
<keyword evidence="4" id="KW-0808">Transferase</keyword>
<dbReference type="InterPro" id="IPR002156">
    <property type="entry name" value="RNaseH_domain"/>
</dbReference>
<dbReference type="Pfam" id="PF00075">
    <property type="entry name" value="RNase_H"/>
    <property type="match status" value="1"/>
</dbReference>
<dbReference type="Gene3D" id="3.60.10.10">
    <property type="entry name" value="Endonuclease/exonuclease/phosphatase"/>
    <property type="match status" value="1"/>
</dbReference>
<dbReference type="PANTHER" id="PTHR33481">
    <property type="entry name" value="REVERSE TRANSCRIPTASE"/>
    <property type="match status" value="1"/>
</dbReference>
<dbReference type="SUPFAM" id="SSF56672">
    <property type="entry name" value="DNA/RNA polymerases"/>
    <property type="match status" value="1"/>
</dbReference>
<evidence type="ECO:0000256" key="1">
    <source>
        <dbReference type="SAM" id="MobiDB-lite"/>
    </source>
</evidence>
<dbReference type="Pfam" id="PF00078">
    <property type="entry name" value="RVT_1"/>
    <property type="match status" value="1"/>
</dbReference>
<dbReference type="Proteomes" id="UP001141434">
    <property type="component" value="Unassembled WGS sequence"/>
</dbReference>
<dbReference type="GO" id="GO:0003964">
    <property type="term" value="F:RNA-directed DNA polymerase activity"/>
    <property type="evidence" value="ECO:0007669"/>
    <property type="project" value="UniProtKB-KW"/>
</dbReference>
<comment type="caution">
    <text evidence="4">The sequence shown here is derived from an EMBL/GenBank/DDBJ whole genome shotgun (WGS) entry which is preliminary data.</text>
</comment>
<dbReference type="SUPFAM" id="SSF56219">
    <property type="entry name" value="DNase I-like"/>
    <property type="match status" value="1"/>
</dbReference>
<feature type="region of interest" description="Disordered" evidence="1">
    <location>
        <begin position="64"/>
        <end position="84"/>
    </location>
</feature>
<dbReference type="EMBL" id="JAPMSZ010000002">
    <property type="protein sequence ID" value="KAJ5111870.1"/>
    <property type="molecule type" value="Genomic_DNA"/>
</dbReference>
<dbReference type="CDD" id="cd09276">
    <property type="entry name" value="Rnase_HI_RT_non_LTR"/>
    <property type="match status" value="1"/>
</dbReference>
<dbReference type="GO" id="GO:0004523">
    <property type="term" value="F:RNA-DNA hybrid ribonuclease activity"/>
    <property type="evidence" value="ECO:0007669"/>
    <property type="project" value="InterPro"/>
</dbReference>
<feature type="domain" description="RNase H type-1" evidence="3">
    <location>
        <begin position="976"/>
        <end position="1116"/>
    </location>
</feature>
<dbReference type="InterPro" id="IPR036397">
    <property type="entry name" value="RNaseH_sf"/>
</dbReference>
<gene>
    <name evidence="4" type="ORF">NUU61_001500</name>
</gene>
<proteinExistence type="predicted"/>
<keyword evidence="5" id="KW-1185">Reference proteome</keyword>
<keyword evidence="4" id="KW-0695">RNA-directed DNA polymerase</keyword>
<protein>
    <submittedName>
        <fullName evidence="4">Reverse transcriptase</fullName>
    </submittedName>
</protein>
<dbReference type="SUPFAM" id="SSF53098">
    <property type="entry name" value="Ribonuclease H-like"/>
    <property type="match status" value="1"/>
</dbReference>
<accession>A0A9W9KMP6</accession>